<dbReference type="GO" id="GO:0015031">
    <property type="term" value="P:protein transport"/>
    <property type="evidence" value="ECO:0007669"/>
    <property type="project" value="UniProtKB-KW"/>
</dbReference>
<organism evidence="11 12">
    <name type="scientific">Dorcoceras hygrometricum</name>
    <dbReference type="NCBI Taxonomy" id="472368"/>
    <lineage>
        <taxon>Eukaryota</taxon>
        <taxon>Viridiplantae</taxon>
        <taxon>Streptophyta</taxon>
        <taxon>Embryophyta</taxon>
        <taxon>Tracheophyta</taxon>
        <taxon>Spermatophyta</taxon>
        <taxon>Magnoliopsida</taxon>
        <taxon>eudicotyledons</taxon>
        <taxon>Gunneridae</taxon>
        <taxon>Pentapetalae</taxon>
        <taxon>asterids</taxon>
        <taxon>lamiids</taxon>
        <taxon>Lamiales</taxon>
        <taxon>Gesneriaceae</taxon>
        <taxon>Didymocarpoideae</taxon>
        <taxon>Trichosporeae</taxon>
        <taxon>Loxocarpinae</taxon>
        <taxon>Dorcoceras</taxon>
    </lineage>
</organism>
<dbReference type="GO" id="GO:0005789">
    <property type="term" value="C:endoplasmic reticulum membrane"/>
    <property type="evidence" value="ECO:0007669"/>
    <property type="project" value="UniProtKB-SubCell"/>
</dbReference>
<dbReference type="OrthoDB" id="337750at2759"/>
<evidence type="ECO:0000256" key="4">
    <source>
        <dbReference type="ARBA" id="ARBA00022448"/>
    </source>
</evidence>
<keyword evidence="7" id="KW-0653">Protein transport</keyword>
<dbReference type="Proteomes" id="UP000250235">
    <property type="component" value="Unassembled WGS sequence"/>
</dbReference>
<dbReference type="GO" id="GO:0030134">
    <property type="term" value="C:COPII-coated ER to Golgi transport vesicle"/>
    <property type="evidence" value="ECO:0007669"/>
    <property type="project" value="TreeGrafter"/>
</dbReference>
<keyword evidence="6" id="KW-0256">Endoplasmic reticulum</keyword>
<proteinExistence type="inferred from homology"/>
<evidence type="ECO:0000313" key="11">
    <source>
        <dbReference type="EMBL" id="KZV48669.1"/>
    </source>
</evidence>
<evidence type="ECO:0000256" key="1">
    <source>
        <dbReference type="ARBA" id="ARBA00004477"/>
    </source>
</evidence>
<keyword evidence="4" id="KW-0813">Transport</keyword>
<evidence type="ECO:0000256" key="5">
    <source>
        <dbReference type="ARBA" id="ARBA00022692"/>
    </source>
</evidence>
<protein>
    <submittedName>
        <fullName evidence="11">Uncharacterized protein</fullName>
    </submittedName>
</protein>
<evidence type="ECO:0000256" key="9">
    <source>
        <dbReference type="ARBA" id="ARBA00023034"/>
    </source>
</evidence>
<dbReference type="GO" id="GO:0005793">
    <property type="term" value="C:endoplasmic reticulum-Golgi intermediate compartment"/>
    <property type="evidence" value="ECO:0007669"/>
    <property type="project" value="TreeGrafter"/>
</dbReference>
<dbReference type="GO" id="GO:0000139">
    <property type="term" value="C:Golgi membrane"/>
    <property type="evidence" value="ECO:0007669"/>
    <property type="project" value="UniProtKB-SubCell"/>
</dbReference>
<evidence type="ECO:0000256" key="3">
    <source>
        <dbReference type="ARBA" id="ARBA00009727"/>
    </source>
</evidence>
<keyword evidence="8" id="KW-1133">Transmembrane helix</keyword>
<dbReference type="PANTHER" id="PTHR14083:SF0">
    <property type="entry name" value="YIP1D-INTERACTING FACTOR 1, ISOFORM C"/>
    <property type="match status" value="1"/>
</dbReference>
<evidence type="ECO:0000256" key="7">
    <source>
        <dbReference type="ARBA" id="ARBA00022927"/>
    </source>
</evidence>
<keyword evidence="9" id="KW-0333">Golgi apparatus</keyword>
<keyword evidence="12" id="KW-1185">Reference proteome</keyword>
<evidence type="ECO:0000256" key="10">
    <source>
        <dbReference type="ARBA" id="ARBA00023136"/>
    </source>
</evidence>
<evidence type="ECO:0000256" key="6">
    <source>
        <dbReference type="ARBA" id="ARBA00022824"/>
    </source>
</evidence>
<accession>A0A2Z7CVJ8</accession>
<keyword evidence="10" id="KW-0472">Membrane</keyword>
<dbReference type="AlphaFoldDB" id="A0A2Z7CVJ8"/>
<evidence type="ECO:0000313" key="12">
    <source>
        <dbReference type="Proteomes" id="UP000250235"/>
    </source>
</evidence>
<dbReference type="InterPro" id="IPR005578">
    <property type="entry name" value="Yif1_fam"/>
</dbReference>
<evidence type="ECO:0000256" key="8">
    <source>
        <dbReference type="ARBA" id="ARBA00022989"/>
    </source>
</evidence>
<dbReference type="EMBL" id="KQ993830">
    <property type="protein sequence ID" value="KZV48669.1"/>
    <property type="molecule type" value="Genomic_DNA"/>
</dbReference>
<sequence>MAFGTYVVLSGLSLGLHGKFSPEAVNWLFAKGVVGWTFQVTLLKMTLFSLGSGEAPLLDIVAYAGYTFYWTVSSYLGKIILEIHILLHVAMDVFVHGNFLGEDYEEGFFCSSEDLRFEQASLSSALHCLGTISTTHLAWKH</sequence>
<dbReference type="PANTHER" id="PTHR14083">
    <property type="entry name" value="YIP1 INTERACTING FACTOR HOMOLOG YIF1 PROTEIN"/>
    <property type="match status" value="1"/>
</dbReference>
<name>A0A2Z7CVJ8_9LAMI</name>
<keyword evidence="5" id="KW-0812">Transmembrane</keyword>
<reference evidence="11 12" key="1">
    <citation type="journal article" date="2015" name="Proc. Natl. Acad. Sci. U.S.A.">
        <title>The resurrection genome of Boea hygrometrica: A blueprint for survival of dehydration.</title>
        <authorList>
            <person name="Xiao L."/>
            <person name="Yang G."/>
            <person name="Zhang L."/>
            <person name="Yang X."/>
            <person name="Zhao S."/>
            <person name="Ji Z."/>
            <person name="Zhou Q."/>
            <person name="Hu M."/>
            <person name="Wang Y."/>
            <person name="Chen M."/>
            <person name="Xu Y."/>
            <person name="Jin H."/>
            <person name="Xiao X."/>
            <person name="Hu G."/>
            <person name="Bao F."/>
            <person name="Hu Y."/>
            <person name="Wan P."/>
            <person name="Li L."/>
            <person name="Deng X."/>
            <person name="Kuang T."/>
            <person name="Xiang C."/>
            <person name="Zhu J.K."/>
            <person name="Oliver M.J."/>
            <person name="He Y."/>
        </authorList>
    </citation>
    <scope>NUCLEOTIDE SEQUENCE [LARGE SCALE GENOMIC DNA]</scope>
    <source>
        <strain evidence="12">cv. XS01</strain>
    </source>
</reference>
<dbReference type="GO" id="GO:0006888">
    <property type="term" value="P:endoplasmic reticulum to Golgi vesicle-mediated transport"/>
    <property type="evidence" value="ECO:0007669"/>
    <property type="project" value="InterPro"/>
</dbReference>
<evidence type="ECO:0000256" key="2">
    <source>
        <dbReference type="ARBA" id="ARBA00004653"/>
    </source>
</evidence>
<comment type="subcellular location">
    <subcellularLocation>
        <location evidence="1">Endoplasmic reticulum membrane</location>
        <topology evidence="1">Multi-pass membrane protein</topology>
    </subcellularLocation>
    <subcellularLocation>
        <location evidence="2">Golgi apparatus membrane</location>
        <topology evidence="2">Multi-pass membrane protein</topology>
    </subcellularLocation>
</comment>
<gene>
    <name evidence="11" type="ORF">F511_10355</name>
</gene>
<comment type="similarity">
    <text evidence="3">Belongs to the YIF1 family.</text>
</comment>
<dbReference type="Pfam" id="PF03878">
    <property type="entry name" value="YIF1"/>
    <property type="match status" value="1"/>
</dbReference>